<evidence type="ECO:0000256" key="3">
    <source>
        <dbReference type="SAM" id="SignalP"/>
    </source>
</evidence>
<dbReference type="STRING" id="1612624.ADU59_03515"/>
<dbReference type="Gene3D" id="1.10.238.10">
    <property type="entry name" value="EF-hand"/>
    <property type="match status" value="3"/>
</dbReference>
<dbReference type="SUPFAM" id="SSF47473">
    <property type="entry name" value="EF-hand"/>
    <property type="match status" value="1"/>
</dbReference>
<dbReference type="AlphaFoldDB" id="A0A1C7P6B9"/>
<dbReference type="InterPro" id="IPR011992">
    <property type="entry name" value="EF-hand-dom_pair"/>
</dbReference>
<sequence length="173" mass="18892">MRKNTLILGVVATSLALTGLAAPTFAARQKAAPEQRTEQMIKRFDTDGDNRVSLAEFQAGAADAFKAYDTDGDGQVTRSEIEAKRQAFRQARKEIRTAGKKNGEDKTAVMEKIGAIRPPMLPGMRPKAFKQADTDKNGSLSLAEVNEQAAKIFKRRDTNGDGFIDAADFTKKI</sequence>
<evidence type="ECO:0000259" key="4">
    <source>
        <dbReference type="PROSITE" id="PS50222"/>
    </source>
</evidence>
<proteinExistence type="predicted"/>
<evidence type="ECO:0000313" key="6">
    <source>
        <dbReference type="Proteomes" id="UP000093111"/>
    </source>
</evidence>
<dbReference type="PROSITE" id="PS50222">
    <property type="entry name" value="EF_HAND_2"/>
    <property type="match status" value="2"/>
</dbReference>
<feature type="domain" description="EF-hand" evidence="4">
    <location>
        <begin position="32"/>
        <end position="67"/>
    </location>
</feature>
<evidence type="ECO:0000256" key="2">
    <source>
        <dbReference type="ARBA" id="ARBA00022737"/>
    </source>
</evidence>
<dbReference type="InterPro" id="IPR039647">
    <property type="entry name" value="EF_hand_pair_protein_CML-like"/>
</dbReference>
<gene>
    <name evidence="5" type="ORF">ADU59_03515</name>
</gene>
<feature type="domain" description="EF-hand" evidence="4">
    <location>
        <begin position="144"/>
        <end position="173"/>
    </location>
</feature>
<evidence type="ECO:0000313" key="5">
    <source>
        <dbReference type="EMBL" id="OBZ96813.1"/>
    </source>
</evidence>
<dbReference type="InterPro" id="IPR018247">
    <property type="entry name" value="EF_Hand_1_Ca_BS"/>
</dbReference>
<keyword evidence="1" id="KW-0479">Metal-binding</keyword>
<accession>A0A1C7P6B9</accession>
<feature type="signal peptide" evidence="3">
    <location>
        <begin position="1"/>
        <end position="26"/>
    </location>
</feature>
<dbReference type="PANTHER" id="PTHR10891">
    <property type="entry name" value="EF-HAND CALCIUM-BINDING DOMAIN CONTAINING PROTEIN"/>
    <property type="match status" value="1"/>
</dbReference>
<dbReference type="OrthoDB" id="8404005at2"/>
<evidence type="ECO:0000256" key="1">
    <source>
        <dbReference type="ARBA" id="ARBA00022723"/>
    </source>
</evidence>
<dbReference type="EMBL" id="LGLV01000004">
    <property type="protein sequence ID" value="OBZ96813.1"/>
    <property type="molecule type" value="Genomic_DNA"/>
</dbReference>
<feature type="chain" id="PRO_5008890291" description="EF-hand domain-containing protein" evidence="3">
    <location>
        <begin position="27"/>
        <end position="173"/>
    </location>
</feature>
<dbReference type="PATRIC" id="fig|1612624.7.peg.732"/>
<keyword evidence="2" id="KW-0677">Repeat</keyword>
<dbReference type="SMART" id="SM00054">
    <property type="entry name" value="EFh"/>
    <property type="match status" value="3"/>
</dbReference>
<dbReference type="GO" id="GO:0005509">
    <property type="term" value="F:calcium ion binding"/>
    <property type="evidence" value="ECO:0007669"/>
    <property type="project" value="InterPro"/>
</dbReference>
<dbReference type="Pfam" id="PF13202">
    <property type="entry name" value="EF-hand_5"/>
    <property type="match status" value="4"/>
</dbReference>
<keyword evidence="3" id="KW-0732">Signal</keyword>
<organism evidence="5 6">
    <name type="scientific">Pararhizobium polonicum</name>
    <dbReference type="NCBI Taxonomy" id="1612624"/>
    <lineage>
        <taxon>Bacteria</taxon>
        <taxon>Pseudomonadati</taxon>
        <taxon>Pseudomonadota</taxon>
        <taxon>Alphaproteobacteria</taxon>
        <taxon>Hyphomicrobiales</taxon>
        <taxon>Rhizobiaceae</taxon>
        <taxon>Rhizobium/Agrobacterium group</taxon>
        <taxon>Pararhizobium</taxon>
    </lineage>
</organism>
<dbReference type="RefSeq" id="WP_068951704.1">
    <property type="nucleotide sequence ID" value="NZ_LGLV01000004.1"/>
</dbReference>
<comment type="caution">
    <text evidence="5">The sequence shown here is derived from an EMBL/GenBank/DDBJ whole genome shotgun (WGS) entry which is preliminary data.</text>
</comment>
<keyword evidence="6" id="KW-1185">Reference proteome</keyword>
<dbReference type="InterPro" id="IPR002048">
    <property type="entry name" value="EF_hand_dom"/>
</dbReference>
<reference evidence="5 6" key="1">
    <citation type="journal article" date="2016" name="Syst. Appl. Microbiol.">
        <title>Pararhizobium polonicum sp. nov. isolated from tumors on stone fruit rootstocks.</title>
        <authorList>
            <person name="Pulawska J."/>
            <person name="Kuzmanovic N."/>
            <person name="Willems A."/>
            <person name="Pothier J.F."/>
        </authorList>
    </citation>
    <scope>NUCLEOTIDE SEQUENCE [LARGE SCALE GENOMIC DNA]</scope>
    <source>
        <strain evidence="5 6">F5.1</strain>
    </source>
</reference>
<dbReference type="Proteomes" id="UP000093111">
    <property type="component" value="Unassembled WGS sequence"/>
</dbReference>
<dbReference type="PROSITE" id="PS00018">
    <property type="entry name" value="EF_HAND_1"/>
    <property type="match status" value="3"/>
</dbReference>
<protein>
    <recommendedName>
        <fullName evidence="4">EF-hand domain-containing protein</fullName>
    </recommendedName>
</protein>
<name>A0A1C7P6B9_9HYPH</name>